<dbReference type="Proteomes" id="UP000039865">
    <property type="component" value="Unassembled WGS sequence"/>
</dbReference>
<dbReference type="GO" id="GO:0000981">
    <property type="term" value="F:DNA-binding transcription factor activity, RNA polymerase II-specific"/>
    <property type="evidence" value="ECO:0007669"/>
    <property type="project" value="TreeGrafter"/>
</dbReference>
<protein>
    <submittedName>
        <fullName evidence="4">Myb-like dna-binding domain containing protein</fullName>
    </submittedName>
</protein>
<evidence type="ECO:0000256" key="1">
    <source>
        <dbReference type="SAM" id="MobiDB-lite"/>
    </source>
</evidence>
<reference evidence="4 5" key="1">
    <citation type="submission" date="2014-06" db="EMBL/GenBank/DDBJ databases">
        <authorList>
            <person name="Swart Estienne"/>
        </authorList>
    </citation>
    <scope>NUCLEOTIDE SEQUENCE [LARGE SCALE GENOMIC DNA]</scope>
    <source>
        <strain evidence="4 5">130c</strain>
    </source>
</reference>
<dbReference type="InterPro" id="IPR009057">
    <property type="entry name" value="Homeodomain-like_sf"/>
</dbReference>
<sequence length="709" mass="81261">MDLYCGLLKISNFQFKKKWKIIWHNHLDPMVRKSPWNETEEFVFIQAHKIHGNKWAEIAKMIPGSSGGLQLNALEQFLTQDDQAQNEMGSNDQYLIKKLKESGISIETMNIYLRKMYLATKNSDDNSQQVKSGSSPQIKDQLATTSVVRPIFYITKEEYKQTQEKLNESQPLIEFDENNELEFQKFLIESEQFGNSILSEKTSLLQQEYNQSKLNEVFNKQYISQSLNQSLSSNQTINTSNSVSQQSLPQISSIINQAPYINNLRNQNNQNIRYNSEPRQQQIMINTQYNTTACNSPSLHPSVIKIYNNAQLGIQQMAHLTIVTSNLNHSNQRYFCQPMSTNYSVPNQPLQNSLQQSFGSQHYQTTVAQPLTEQSIKLYDLMNSLNNIQRRNSTATVSQMSVQQNTLNNVQENSIAINLPQPHLSANTLQQYPQKAHLSSKSLGFLHITGGGTTDFSSKNSMNMSEQNSEIGDVNYQVNNHEMSLGISSVASNSNYNQSDASSIRSFASGLKQTKYQQKSNMKSKFFQQQKQEKEQEEDDDDFDSYDEEDFCKQQNIKMDVNSSDDEDDNLYKNNRNPKNLLIQMPQQQNISQNQGQSQSQQLQPNFLRINEGSVGQGLKMDQSYNGQQNMPFNKNFLAQSNRQQIQQQHVIGNPSLNIPLNLNLTQVNQGVQINQMAYLTSRPSTEQLFRNQGSQFMANNNLQQNYYY</sequence>
<name>A0A077ZU62_STYLE</name>
<dbReference type="SUPFAM" id="SSF46689">
    <property type="entry name" value="Homeodomain-like"/>
    <property type="match status" value="1"/>
</dbReference>
<accession>A0A077ZU62</accession>
<dbReference type="InterPro" id="IPR017930">
    <property type="entry name" value="Myb_dom"/>
</dbReference>
<dbReference type="InterPro" id="IPR001005">
    <property type="entry name" value="SANT/Myb"/>
</dbReference>
<dbReference type="GO" id="GO:0000978">
    <property type="term" value="F:RNA polymerase II cis-regulatory region sequence-specific DNA binding"/>
    <property type="evidence" value="ECO:0007669"/>
    <property type="project" value="TreeGrafter"/>
</dbReference>
<dbReference type="PROSITE" id="PS50090">
    <property type="entry name" value="MYB_LIKE"/>
    <property type="match status" value="1"/>
</dbReference>
<keyword evidence="4" id="KW-0238">DNA-binding</keyword>
<dbReference type="GO" id="GO:0005634">
    <property type="term" value="C:nucleus"/>
    <property type="evidence" value="ECO:0007669"/>
    <property type="project" value="TreeGrafter"/>
</dbReference>
<dbReference type="CDD" id="cd00167">
    <property type="entry name" value="SANT"/>
    <property type="match status" value="1"/>
</dbReference>
<proteinExistence type="predicted"/>
<evidence type="ECO:0000313" key="5">
    <source>
        <dbReference type="Proteomes" id="UP000039865"/>
    </source>
</evidence>
<evidence type="ECO:0000313" key="4">
    <source>
        <dbReference type="EMBL" id="CDW73114.1"/>
    </source>
</evidence>
<gene>
    <name evidence="4" type="primary">Contig19077.g20226</name>
    <name evidence="4" type="ORF">STYLEM_2083</name>
</gene>
<organism evidence="4 5">
    <name type="scientific">Stylonychia lemnae</name>
    <name type="common">Ciliate</name>
    <dbReference type="NCBI Taxonomy" id="5949"/>
    <lineage>
        <taxon>Eukaryota</taxon>
        <taxon>Sar</taxon>
        <taxon>Alveolata</taxon>
        <taxon>Ciliophora</taxon>
        <taxon>Intramacronucleata</taxon>
        <taxon>Spirotrichea</taxon>
        <taxon>Stichotrichia</taxon>
        <taxon>Sporadotrichida</taxon>
        <taxon>Oxytrichidae</taxon>
        <taxon>Stylonychinae</taxon>
        <taxon>Stylonychia</taxon>
    </lineage>
</organism>
<dbReference type="PROSITE" id="PS51294">
    <property type="entry name" value="HTH_MYB"/>
    <property type="match status" value="1"/>
</dbReference>
<feature type="domain" description="Myb-like" evidence="2">
    <location>
        <begin position="28"/>
        <end position="67"/>
    </location>
</feature>
<feature type="domain" description="HTH myb-type" evidence="3">
    <location>
        <begin position="28"/>
        <end position="64"/>
    </location>
</feature>
<evidence type="ECO:0000259" key="3">
    <source>
        <dbReference type="PROSITE" id="PS51294"/>
    </source>
</evidence>
<feature type="region of interest" description="Disordered" evidence="1">
    <location>
        <begin position="519"/>
        <end position="576"/>
    </location>
</feature>
<dbReference type="Pfam" id="PF00249">
    <property type="entry name" value="Myb_DNA-binding"/>
    <property type="match status" value="1"/>
</dbReference>
<feature type="compositionally biased region" description="Acidic residues" evidence="1">
    <location>
        <begin position="535"/>
        <end position="550"/>
    </location>
</feature>
<dbReference type="EMBL" id="CCKQ01002017">
    <property type="protein sequence ID" value="CDW73114.1"/>
    <property type="molecule type" value="Genomic_DNA"/>
</dbReference>
<dbReference type="InterPro" id="IPR050560">
    <property type="entry name" value="MYB_TF"/>
</dbReference>
<dbReference type="InParanoid" id="A0A077ZU62"/>
<dbReference type="PANTHER" id="PTHR45614:SF232">
    <property type="entry name" value="TRANSCRIPTION FACTOR MYB3R-2"/>
    <property type="match status" value="1"/>
</dbReference>
<evidence type="ECO:0000259" key="2">
    <source>
        <dbReference type="PROSITE" id="PS50090"/>
    </source>
</evidence>
<keyword evidence="5" id="KW-1185">Reference proteome</keyword>
<feature type="compositionally biased region" description="Low complexity" evidence="1">
    <location>
        <begin position="519"/>
        <end position="530"/>
    </location>
</feature>
<dbReference type="AlphaFoldDB" id="A0A077ZU62"/>
<dbReference type="OrthoDB" id="2143914at2759"/>
<dbReference type="PANTHER" id="PTHR45614">
    <property type="entry name" value="MYB PROTEIN-RELATED"/>
    <property type="match status" value="1"/>
</dbReference>
<dbReference type="Gene3D" id="1.10.10.60">
    <property type="entry name" value="Homeodomain-like"/>
    <property type="match status" value="1"/>
</dbReference>